<evidence type="ECO:0000313" key="2">
    <source>
        <dbReference type="EMBL" id="GGG48047.1"/>
    </source>
</evidence>
<dbReference type="PANTHER" id="PTHR42993">
    <property type="entry name" value="MAOC-LIKE DEHYDRATASE DOMAIN-CONTAINING PROTEIN"/>
    <property type="match status" value="1"/>
</dbReference>
<reference evidence="2" key="2">
    <citation type="submission" date="2020-09" db="EMBL/GenBank/DDBJ databases">
        <authorList>
            <person name="Sun Q."/>
            <person name="Zhou Y."/>
        </authorList>
    </citation>
    <scope>NUCLEOTIDE SEQUENCE</scope>
    <source>
        <strain evidence="2">CGMCC 1.15425</strain>
    </source>
</reference>
<organism evidence="2 3">
    <name type="scientific">Pseudohongiella nitratireducens</name>
    <dbReference type="NCBI Taxonomy" id="1768907"/>
    <lineage>
        <taxon>Bacteria</taxon>
        <taxon>Pseudomonadati</taxon>
        <taxon>Pseudomonadota</taxon>
        <taxon>Gammaproteobacteria</taxon>
        <taxon>Pseudomonadales</taxon>
        <taxon>Pseudohongiellaceae</taxon>
        <taxon>Pseudohongiella</taxon>
    </lineage>
</organism>
<evidence type="ECO:0000259" key="1">
    <source>
        <dbReference type="Pfam" id="PF01575"/>
    </source>
</evidence>
<evidence type="ECO:0000313" key="3">
    <source>
        <dbReference type="Proteomes" id="UP000627715"/>
    </source>
</evidence>
<dbReference type="Proteomes" id="UP000627715">
    <property type="component" value="Unassembled WGS sequence"/>
</dbReference>
<dbReference type="RefSeq" id="WP_082866610.1">
    <property type="nucleotide sequence ID" value="NZ_BMIY01000001.1"/>
</dbReference>
<dbReference type="SUPFAM" id="SSF54637">
    <property type="entry name" value="Thioesterase/thiol ester dehydrase-isomerase"/>
    <property type="match status" value="1"/>
</dbReference>
<reference evidence="2" key="1">
    <citation type="journal article" date="2014" name="Int. J. Syst. Evol. Microbiol.">
        <title>Complete genome sequence of Corynebacterium casei LMG S-19264T (=DSM 44701T), isolated from a smear-ripened cheese.</title>
        <authorList>
            <consortium name="US DOE Joint Genome Institute (JGI-PGF)"/>
            <person name="Walter F."/>
            <person name="Albersmeier A."/>
            <person name="Kalinowski J."/>
            <person name="Ruckert C."/>
        </authorList>
    </citation>
    <scope>NUCLEOTIDE SEQUENCE</scope>
    <source>
        <strain evidence="2">CGMCC 1.15425</strain>
    </source>
</reference>
<dbReference type="InterPro" id="IPR029069">
    <property type="entry name" value="HotDog_dom_sf"/>
</dbReference>
<dbReference type="OrthoDB" id="9801735at2"/>
<dbReference type="InterPro" id="IPR039375">
    <property type="entry name" value="NodN-like"/>
</dbReference>
<dbReference type="InterPro" id="IPR002539">
    <property type="entry name" value="MaoC-like_dom"/>
</dbReference>
<feature type="domain" description="MaoC-like" evidence="1">
    <location>
        <begin position="53"/>
        <end position="159"/>
    </location>
</feature>
<dbReference type="AlphaFoldDB" id="A0A917GJJ7"/>
<dbReference type="Gene3D" id="3.10.129.10">
    <property type="entry name" value="Hotdog Thioesterase"/>
    <property type="match status" value="1"/>
</dbReference>
<dbReference type="Pfam" id="PF01575">
    <property type="entry name" value="MaoC_dehydratas"/>
    <property type="match status" value="1"/>
</dbReference>
<proteinExistence type="predicted"/>
<sequence>MPQADIAQDLKDYLSQSATITTDAQLRNYVKTTSRTLAAEGYPIRVGLDEAHAYIGQEVGITKWFPITQKRVNRFAESIGDYQFLHIDQERTTRETCYSGTIAHGMLTMSLLPTFATYATLKIRGTQQCIIYGMDRVRYLNPVPIGARIRGRFTLLSAEERNPHEILMRHAATIEIEGQEKPALIADWIVLTTL</sequence>
<dbReference type="EMBL" id="BMIY01000001">
    <property type="protein sequence ID" value="GGG48047.1"/>
    <property type="molecule type" value="Genomic_DNA"/>
</dbReference>
<comment type="caution">
    <text evidence="2">The sequence shown here is derived from an EMBL/GenBank/DDBJ whole genome shotgun (WGS) entry which is preliminary data.</text>
</comment>
<dbReference type="PANTHER" id="PTHR42993:SF1">
    <property type="entry name" value="MAOC-LIKE DEHYDRATASE DOMAIN-CONTAINING PROTEIN"/>
    <property type="match status" value="1"/>
</dbReference>
<name>A0A917GJJ7_9GAMM</name>
<keyword evidence="3" id="KW-1185">Reference proteome</keyword>
<accession>A0A917GJJ7</accession>
<protein>
    <recommendedName>
        <fullName evidence="1">MaoC-like domain-containing protein</fullName>
    </recommendedName>
</protein>
<dbReference type="CDD" id="cd03450">
    <property type="entry name" value="NodN"/>
    <property type="match status" value="1"/>
</dbReference>
<gene>
    <name evidence="2" type="ORF">GCM10011403_01360</name>
</gene>